<keyword evidence="6" id="KW-0614">Plasmid</keyword>
<dbReference type="PANTHER" id="PTHR23530:SF1">
    <property type="entry name" value="PERMEASE, MAJOR FACILITATOR SUPERFAMILY-RELATED"/>
    <property type="match status" value="1"/>
</dbReference>
<feature type="transmembrane region" description="Helical" evidence="4">
    <location>
        <begin position="341"/>
        <end position="360"/>
    </location>
</feature>
<keyword evidence="3 4" id="KW-0472">Membrane</keyword>
<dbReference type="Gene3D" id="1.20.1250.20">
    <property type="entry name" value="MFS general substrate transporter like domains"/>
    <property type="match status" value="1"/>
</dbReference>
<dbReference type="PANTHER" id="PTHR23530">
    <property type="entry name" value="TRANSPORT PROTEIN-RELATED"/>
    <property type="match status" value="1"/>
</dbReference>
<feature type="transmembrane region" description="Helical" evidence="4">
    <location>
        <begin position="163"/>
        <end position="182"/>
    </location>
</feature>
<dbReference type="RefSeq" id="WP_062706063.1">
    <property type="nucleotide sequence ID" value="NZ_CP014811.1"/>
</dbReference>
<name>A0AAN1CFE1_BORHE</name>
<proteinExistence type="predicted"/>
<evidence type="ECO:0000313" key="6">
    <source>
        <dbReference type="EMBL" id="AMR76076.1"/>
    </source>
</evidence>
<feature type="transmembrane region" description="Helical" evidence="4">
    <location>
        <begin position="71"/>
        <end position="87"/>
    </location>
</feature>
<feature type="transmembrane region" description="Helical" evidence="4">
    <location>
        <begin position="39"/>
        <end position="59"/>
    </location>
</feature>
<dbReference type="InterPro" id="IPR053160">
    <property type="entry name" value="MFS_DHA3_Transporter"/>
</dbReference>
<dbReference type="GO" id="GO:0022857">
    <property type="term" value="F:transmembrane transporter activity"/>
    <property type="evidence" value="ECO:0007669"/>
    <property type="project" value="InterPro"/>
</dbReference>
<feature type="transmembrane region" description="Helical" evidence="4">
    <location>
        <begin position="366"/>
        <end position="385"/>
    </location>
</feature>
<feature type="transmembrane region" description="Helical" evidence="4">
    <location>
        <begin position="93"/>
        <end position="118"/>
    </location>
</feature>
<evidence type="ECO:0000256" key="3">
    <source>
        <dbReference type="ARBA" id="ARBA00023136"/>
    </source>
</evidence>
<feature type="transmembrane region" description="Helical" evidence="4">
    <location>
        <begin position="297"/>
        <end position="320"/>
    </location>
</feature>
<evidence type="ECO:0000256" key="1">
    <source>
        <dbReference type="ARBA" id="ARBA00022692"/>
    </source>
</evidence>
<keyword evidence="2 4" id="KW-1133">Transmembrane helix</keyword>
<feature type="transmembrane region" description="Helical" evidence="4">
    <location>
        <begin position="274"/>
        <end position="291"/>
    </location>
</feature>
<protein>
    <submittedName>
        <fullName evidence="6">MFS transporter</fullName>
    </submittedName>
</protein>
<dbReference type="PROSITE" id="PS50850">
    <property type="entry name" value="MFS"/>
    <property type="match status" value="1"/>
</dbReference>
<evidence type="ECO:0000313" key="7">
    <source>
        <dbReference type="Proteomes" id="UP000075229"/>
    </source>
</evidence>
<feature type="transmembrane region" description="Helical" evidence="4">
    <location>
        <begin position="9"/>
        <end position="33"/>
    </location>
</feature>
<feature type="transmembrane region" description="Helical" evidence="4">
    <location>
        <begin position="246"/>
        <end position="267"/>
    </location>
</feature>
<evidence type="ECO:0000259" key="5">
    <source>
        <dbReference type="PROSITE" id="PS50850"/>
    </source>
</evidence>
<dbReference type="InterPro" id="IPR036259">
    <property type="entry name" value="MFS_trans_sf"/>
</dbReference>
<organism evidence="6 7">
    <name type="scientific">Borrelia hermsii</name>
    <dbReference type="NCBI Taxonomy" id="140"/>
    <lineage>
        <taxon>Bacteria</taxon>
        <taxon>Pseudomonadati</taxon>
        <taxon>Spirochaetota</taxon>
        <taxon>Spirochaetia</taxon>
        <taxon>Spirochaetales</taxon>
        <taxon>Borreliaceae</taxon>
        <taxon>Borrelia</taxon>
    </lineage>
</organism>
<dbReference type="Proteomes" id="UP000075229">
    <property type="component" value="Plasmid Unnamed"/>
</dbReference>
<dbReference type="InterPro" id="IPR020846">
    <property type="entry name" value="MFS_dom"/>
</dbReference>
<gene>
    <name evidence="6" type="ORF">A0V01_05595</name>
</gene>
<dbReference type="SUPFAM" id="SSF103473">
    <property type="entry name" value="MFS general substrate transporter"/>
    <property type="match status" value="1"/>
</dbReference>
<feature type="transmembrane region" description="Helical" evidence="4">
    <location>
        <begin position="213"/>
        <end position="234"/>
    </location>
</feature>
<dbReference type="EMBL" id="CP014811">
    <property type="protein sequence ID" value="AMR76076.1"/>
    <property type="molecule type" value="Genomic_DNA"/>
</dbReference>
<evidence type="ECO:0000256" key="4">
    <source>
        <dbReference type="SAM" id="Phobius"/>
    </source>
</evidence>
<feature type="domain" description="Major facilitator superfamily (MFS) profile" evidence="5">
    <location>
        <begin position="1"/>
        <end position="389"/>
    </location>
</feature>
<feature type="transmembrane region" description="Helical" evidence="4">
    <location>
        <begin position="138"/>
        <end position="157"/>
    </location>
</feature>
<evidence type="ECO:0000256" key="2">
    <source>
        <dbReference type="ARBA" id="ARBA00022989"/>
    </source>
</evidence>
<dbReference type="InterPro" id="IPR011701">
    <property type="entry name" value="MFS"/>
</dbReference>
<geneLocation type="plasmid" evidence="7">
    <name>lp28-4 sequence</name>
</geneLocation>
<reference evidence="6 7" key="1">
    <citation type="submission" date="2016-03" db="EMBL/GenBank/DDBJ databases">
        <title>Borrelia hermsii Genome sequencing and assembly.</title>
        <authorList>
            <person name="Bontemps-Gallo S."/>
            <person name="Stewart S."/>
        </authorList>
    </citation>
    <scope>NUCLEOTIDE SEQUENCE [LARGE SCALE GENOMIC DNA]</scope>
    <source>
        <strain evidence="6 7">DAH-2E7</strain>
        <plasmid evidence="7">lp28-4 sequence</plasmid>
    </source>
</reference>
<sequence length="393" mass="45366">MIECKHQRYYFYSLFLSEFARTLPHAVLTIILINKGLQLRDIAIVQMFYMLAIIFFELPSGVISDIFDRKIVYLSSIFLSMIAYFIIFQTSSFIILCIAWFIYGMSSAVNTGTIDVSFTRVYQSNSKKLKAFISSMKIILGIGAISGGYAGSVLFLYVDEKIYLISLFLYLASSLITIFFISSDKNTDHKKKCLKLYINQFKNNVITLLKSKILIELFILISSIQFFFQPFYLYWQAIFIDKNVPISIFGIIYILFRLSNIIGAWVFKKIRHSSYDSYVILGIIFLLSILIKIVSHIYVFITIMTFLVMLVSLYSNNLEYFLRKNIDSKILGTITSINSTISRLFSFLVLTACSVLASFISIINTFILLILIFCILSILVIYKFTDNKREDMK</sequence>
<dbReference type="Pfam" id="PF07690">
    <property type="entry name" value="MFS_1"/>
    <property type="match status" value="1"/>
</dbReference>
<keyword evidence="1 4" id="KW-0812">Transmembrane</keyword>
<accession>A0AAN1CFE1</accession>
<dbReference type="AlphaFoldDB" id="A0AAN1CFE1"/>